<evidence type="ECO:0000256" key="1">
    <source>
        <dbReference type="SAM" id="SignalP"/>
    </source>
</evidence>
<organism evidence="2 3">
    <name type="scientific">Thermonema lapsum</name>
    <dbReference type="NCBI Taxonomy" id="28195"/>
    <lineage>
        <taxon>Bacteria</taxon>
        <taxon>Pseudomonadati</taxon>
        <taxon>Bacteroidota</taxon>
        <taxon>Cytophagia</taxon>
        <taxon>Cytophagales</taxon>
        <taxon>Thermonemataceae</taxon>
        <taxon>Thermonema</taxon>
    </lineage>
</organism>
<feature type="signal peptide" evidence="1">
    <location>
        <begin position="1"/>
        <end position="23"/>
    </location>
</feature>
<dbReference type="InterPro" id="IPR046715">
    <property type="entry name" value="DUF6607"/>
</dbReference>
<protein>
    <submittedName>
        <fullName evidence="2">Uncharacterized protein</fullName>
    </submittedName>
</protein>
<accession>A0A846MMT6</accession>
<sequence length="305" mass="36108">MLKSWLQTSLAAACVLYGSSALAQKKEDIEAIKSMCGCYEVTFNFAETFSPDKNYQFHDNYQSGGLEWVQVIEESKGKIVLQHLLIVGDSMIVKHWRQDWLYEPSELLSYEGAQQFRKQNISPLKGQWVQLVTQIDDAPRYAGIASWVHLDGRHYWESQAYAPLPRREFTKRKDYNIMLRRNRHEITPYGWVHEQDNHKILRTEAGDRLIAQEKGWNEYRKVSDERCRLAQEWWKKHQAYWQMVRQSWERHLKDKRVFKIVETHQGEPLYKHFLEIEKAYTTGEIDFDTARQRADGLILAVVKAL</sequence>
<keyword evidence="1" id="KW-0732">Signal</keyword>
<reference evidence="2 3" key="1">
    <citation type="submission" date="2020-03" db="EMBL/GenBank/DDBJ databases">
        <title>Genomic Encyclopedia of Type Strains, Phase IV (KMG-IV): sequencing the most valuable type-strain genomes for metagenomic binning, comparative biology and taxonomic classification.</title>
        <authorList>
            <person name="Goeker M."/>
        </authorList>
    </citation>
    <scope>NUCLEOTIDE SEQUENCE [LARGE SCALE GENOMIC DNA]</scope>
    <source>
        <strain evidence="2 3">DSM 5718</strain>
    </source>
</reference>
<evidence type="ECO:0000313" key="2">
    <source>
        <dbReference type="EMBL" id="NIK72730.1"/>
    </source>
</evidence>
<evidence type="ECO:0000313" key="3">
    <source>
        <dbReference type="Proteomes" id="UP000537126"/>
    </source>
</evidence>
<dbReference type="Pfam" id="PF20311">
    <property type="entry name" value="DUF6607"/>
    <property type="match status" value="1"/>
</dbReference>
<proteinExistence type="predicted"/>
<gene>
    <name evidence="2" type="ORF">FHS56_000216</name>
</gene>
<dbReference type="Proteomes" id="UP000537126">
    <property type="component" value="Unassembled WGS sequence"/>
</dbReference>
<dbReference type="RefSeq" id="WP_166918039.1">
    <property type="nucleotide sequence ID" value="NZ_JAASRN010000001.1"/>
</dbReference>
<dbReference type="AlphaFoldDB" id="A0A846MMT6"/>
<comment type="caution">
    <text evidence="2">The sequence shown here is derived from an EMBL/GenBank/DDBJ whole genome shotgun (WGS) entry which is preliminary data.</text>
</comment>
<keyword evidence="3" id="KW-1185">Reference proteome</keyword>
<dbReference type="EMBL" id="JAASRN010000001">
    <property type="protein sequence ID" value="NIK72730.1"/>
    <property type="molecule type" value="Genomic_DNA"/>
</dbReference>
<name>A0A846MMT6_9BACT</name>
<feature type="chain" id="PRO_5033054731" evidence="1">
    <location>
        <begin position="24"/>
        <end position="305"/>
    </location>
</feature>